<gene>
    <name evidence="1" type="ORF">H2200_004253</name>
</gene>
<dbReference type="AlphaFoldDB" id="A0AA38XCW3"/>
<accession>A0AA38XCW3</accession>
<reference evidence="1" key="1">
    <citation type="submission" date="2022-10" db="EMBL/GenBank/DDBJ databases">
        <title>Culturing micro-colonial fungi from biological soil crusts in the Mojave desert and describing Neophaeococcomyces mojavensis, and introducing the new genera and species Taxawa tesnikishii.</title>
        <authorList>
            <person name="Kurbessoian T."/>
            <person name="Stajich J.E."/>
        </authorList>
    </citation>
    <scope>NUCLEOTIDE SEQUENCE</scope>
    <source>
        <strain evidence="1">TK_41</strain>
    </source>
</reference>
<evidence type="ECO:0000313" key="1">
    <source>
        <dbReference type="EMBL" id="KAJ9611070.1"/>
    </source>
</evidence>
<dbReference type="SUPFAM" id="SSF54427">
    <property type="entry name" value="NTF2-like"/>
    <property type="match status" value="1"/>
</dbReference>
<dbReference type="InterPro" id="IPR032710">
    <property type="entry name" value="NTF2-like_dom_sf"/>
</dbReference>
<evidence type="ECO:0000313" key="2">
    <source>
        <dbReference type="Proteomes" id="UP001172673"/>
    </source>
</evidence>
<name>A0AA38XCW3_9EURO</name>
<keyword evidence="2" id="KW-1185">Reference proteome</keyword>
<evidence type="ECO:0008006" key="3">
    <source>
        <dbReference type="Google" id="ProtNLM"/>
    </source>
</evidence>
<proteinExistence type="predicted"/>
<protein>
    <recommendedName>
        <fullName evidence="3">DUF4440 domain-containing protein</fullName>
    </recommendedName>
</protein>
<dbReference type="Proteomes" id="UP001172673">
    <property type="component" value="Unassembled WGS sequence"/>
</dbReference>
<sequence>MKPPKPPSPQSKHSPLSKMDHSMLHDTILALEDATWRALLHSGSDLLPFLSRDCIMLFPLGLKISAKSEPNLEEVMKSDAFVPWKRYKMSDVQITPLGSEAVLISYRVKATRQHITKDDDTRQDEFKALISSTWRKDPEAGKFLMCFHQQTPYEEDLDF</sequence>
<dbReference type="Gene3D" id="3.10.450.50">
    <property type="match status" value="1"/>
</dbReference>
<organism evidence="1 2">
    <name type="scientific">Cladophialophora chaetospira</name>
    <dbReference type="NCBI Taxonomy" id="386627"/>
    <lineage>
        <taxon>Eukaryota</taxon>
        <taxon>Fungi</taxon>
        <taxon>Dikarya</taxon>
        <taxon>Ascomycota</taxon>
        <taxon>Pezizomycotina</taxon>
        <taxon>Eurotiomycetes</taxon>
        <taxon>Chaetothyriomycetidae</taxon>
        <taxon>Chaetothyriales</taxon>
        <taxon>Herpotrichiellaceae</taxon>
        <taxon>Cladophialophora</taxon>
    </lineage>
</organism>
<dbReference type="EMBL" id="JAPDRK010000006">
    <property type="protein sequence ID" value="KAJ9611070.1"/>
    <property type="molecule type" value="Genomic_DNA"/>
</dbReference>
<comment type="caution">
    <text evidence="1">The sequence shown here is derived from an EMBL/GenBank/DDBJ whole genome shotgun (WGS) entry which is preliminary data.</text>
</comment>